<evidence type="ECO:0000256" key="1">
    <source>
        <dbReference type="ARBA" id="ARBA00004196"/>
    </source>
</evidence>
<keyword evidence="9" id="KW-1185">Reference proteome</keyword>
<dbReference type="Pfam" id="PF00578">
    <property type="entry name" value="AhpC-TSA"/>
    <property type="match status" value="1"/>
</dbReference>
<dbReference type="GO" id="GO:0016491">
    <property type="term" value="F:oxidoreductase activity"/>
    <property type="evidence" value="ECO:0007669"/>
    <property type="project" value="InterPro"/>
</dbReference>
<comment type="caution">
    <text evidence="8">The sequence shown here is derived from an EMBL/GenBank/DDBJ whole genome shotgun (WGS) entry which is preliminary data.</text>
</comment>
<evidence type="ECO:0000256" key="2">
    <source>
        <dbReference type="ARBA" id="ARBA00022748"/>
    </source>
</evidence>
<evidence type="ECO:0000256" key="6">
    <source>
        <dbReference type="SAM" id="SignalP"/>
    </source>
</evidence>
<dbReference type="InterPro" id="IPR013766">
    <property type="entry name" value="Thioredoxin_domain"/>
</dbReference>
<evidence type="ECO:0000256" key="5">
    <source>
        <dbReference type="ARBA" id="ARBA00023284"/>
    </source>
</evidence>
<comment type="subcellular location">
    <subcellularLocation>
        <location evidence="1">Cell envelope</location>
    </subcellularLocation>
</comment>
<keyword evidence="3" id="KW-0812">Transmembrane</keyword>
<reference evidence="8 9" key="1">
    <citation type="journal article" date="2019" name="Microb. Cell Fact.">
        <title>Exploring novel herbicidin analogues by transcriptional regulator overexpression and MS/MS molecular networking.</title>
        <authorList>
            <person name="Shi Y."/>
            <person name="Gu R."/>
            <person name="Li Y."/>
            <person name="Wang X."/>
            <person name="Ren W."/>
            <person name="Li X."/>
            <person name="Wang L."/>
            <person name="Xie Y."/>
            <person name="Hong B."/>
        </authorList>
    </citation>
    <scope>NUCLEOTIDE SEQUENCE [LARGE SCALE GENOMIC DNA]</scope>
    <source>
        <strain evidence="8 9">US-43</strain>
    </source>
</reference>
<keyword evidence="2" id="KW-0201">Cytochrome c-type biogenesis</keyword>
<dbReference type="PROSITE" id="PS51352">
    <property type="entry name" value="THIOREDOXIN_2"/>
    <property type="match status" value="1"/>
</dbReference>
<feature type="domain" description="Thioredoxin" evidence="7">
    <location>
        <begin position="63"/>
        <end position="208"/>
    </location>
</feature>
<protein>
    <submittedName>
        <fullName evidence="8">TlpA family protein disulfide reductase</fullName>
    </submittedName>
</protein>
<evidence type="ECO:0000259" key="7">
    <source>
        <dbReference type="PROSITE" id="PS51352"/>
    </source>
</evidence>
<keyword evidence="4" id="KW-1015">Disulfide bond</keyword>
<keyword evidence="3" id="KW-0735">Signal-anchor</keyword>
<dbReference type="GO" id="GO:0016209">
    <property type="term" value="F:antioxidant activity"/>
    <property type="evidence" value="ECO:0007669"/>
    <property type="project" value="InterPro"/>
</dbReference>
<accession>A0A5N5W4S4</accession>
<dbReference type="EMBL" id="VOKX01000097">
    <property type="protein sequence ID" value="KAB7837241.1"/>
    <property type="molecule type" value="Genomic_DNA"/>
</dbReference>
<dbReference type="PANTHER" id="PTHR42852">
    <property type="entry name" value="THIOL:DISULFIDE INTERCHANGE PROTEIN DSBE"/>
    <property type="match status" value="1"/>
</dbReference>
<keyword evidence="6" id="KW-0732">Signal</keyword>
<dbReference type="Gene3D" id="3.40.30.10">
    <property type="entry name" value="Glutaredoxin"/>
    <property type="match status" value="1"/>
</dbReference>
<dbReference type="PANTHER" id="PTHR42852:SF6">
    <property type="entry name" value="THIOL:DISULFIDE INTERCHANGE PROTEIN DSBE"/>
    <property type="match status" value="1"/>
</dbReference>
<feature type="chain" id="PRO_5039592119" evidence="6">
    <location>
        <begin position="38"/>
        <end position="210"/>
    </location>
</feature>
<keyword evidence="5" id="KW-0676">Redox-active center</keyword>
<evidence type="ECO:0000256" key="3">
    <source>
        <dbReference type="ARBA" id="ARBA00022968"/>
    </source>
</evidence>
<dbReference type="CDD" id="cd02966">
    <property type="entry name" value="TlpA_like_family"/>
    <property type="match status" value="1"/>
</dbReference>
<dbReference type="RefSeq" id="WP_004943623.1">
    <property type="nucleotide sequence ID" value="NZ_JBFADJ010000003.1"/>
</dbReference>
<dbReference type="AlphaFoldDB" id="A0A5N5W4S4"/>
<name>A0A5N5W4S4_STRMB</name>
<proteinExistence type="predicted"/>
<evidence type="ECO:0000313" key="9">
    <source>
        <dbReference type="Proteomes" id="UP000327000"/>
    </source>
</evidence>
<evidence type="ECO:0000256" key="4">
    <source>
        <dbReference type="ARBA" id="ARBA00023157"/>
    </source>
</evidence>
<dbReference type="OrthoDB" id="9796554at2"/>
<dbReference type="InterPro" id="IPR036249">
    <property type="entry name" value="Thioredoxin-like_sf"/>
</dbReference>
<dbReference type="GO" id="GO:0017004">
    <property type="term" value="P:cytochrome complex assembly"/>
    <property type="evidence" value="ECO:0007669"/>
    <property type="project" value="UniProtKB-KW"/>
</dbReference>
<sequence>MSACRADRRTRFRPFRRRTAVPAVGAVLVALTLSACGSGGTSGGGGETQFVQGTGGVDIVKDRDARKDAPELSGTTLQGEQLNATEKFKGKIIVFNVWGSWCSPCRAEAKNLVKAARDFKSKGVEFVGLNVRDPDKANSVAFEKSFDVPYPSIHDSGGQLILRFPKGNLNPQAIPSTVFIDRNGKIAGRALKPLTEDELTETLDQLVAEK</sequence>
<dbReference type="InterPro" id="IPR050553">
    <property type="entry name" value="Thioredoxin_ResA/DsbE_sf"/>
</dbReference>
<organism evidence="8 9">
    <name type="scientific">Streptomyces mobaraensis</name>
    <name type="common">Streptoverticillium mobaraense</name>
    <dbReference type="NCBI Taxonomy" id="35621"/>
    <lineage>
        <taxon>Bacteria</taxon>
        <taxon>Bacillati</taxon>
        <taxon>Actinomycetota</taxon>
        <taxon>Actinomycetes</taxon>
        <taxon>Kitasatosporales</taxon>
        <taxon>Streptomycetaceae</taxon>
        <taxon>Streptomyces</taxon>
    </lineage>
</organism>
<dbReference type="SUPFAM" id="SSF52833">
    <property type="entry name" value="Thioredoxin-like"/>
    <property type="match status" value="1"/>
</dbReference>
<gene>
    <name evidence="8" type="ORF">FRZ00_23665</name>
</gene>
<dbReference type="Proteomes" id="UP000327000">
    <property type="component" value="Unassembled WGS sequence"/>
</dbReference>
<evidence type="ECO:0000313" key="8">
    <source>
        <dbReference type="EMBL" id="KAB7837241.1"/>
    </source>
</evidence>
<dbReference type="GO" id="GO:0030313">
    <property type="term" value="C:cell envelope"/>
    <property type="evidence" value="ECO:0007669"/>
    <property type="project" value="UniProtKB-SubCell"/>
</dbReference>
<dbReference type="InterPro" id="IPR000866">
    <property type="entry name" value="AhpC/TSA"/>
</dbReference>
<feature type="signal peptide" evidence="6">
    <location>
        <begin position="1"/>
        <end position="37"/>
    </location>
</feature>